<reference evidence="5 6" key="1">
    <citation type="submission" date="2025-04" db="UniProtKB">
        <authorList>
            <consortium name="RefSeq"/>
        </authorList>
    </citation>
    <scope>IDENTIFICATION</scope>
    <source>
        <tissue evidence="5 6">White muscle</tissue>
    </source>
</reference>
<name>A0A8U0QFI4_SALNM</name>
<accession>A0A8U0QFI4</accession>
<proteinExistence type="predicted"/>
<gene>
    <name evidence="5 6" type="primary">LOC120041219</name>
</gene>
<dbReference type="KEGG" id="snh:120041219"/>
<dbReference type="PANTHER" id="PTHR21472:SF15">
    <property type="entry name" value="ENDONUCLEASE DOMAIN-CONTAINING 1 PROTEIN-RELATED"/>
    <property type="match status" value="1"/>
</dbReference>
<keyword evidence="4" id="KW-1185">Reference proteome</keyword>
<sequence length="313" mass="35035">MMGVLNHLSTLLLLSLLPPALSHVVEKFSDVPQCKEFLQLDNNNNHEMQVDHPYQAGNSDYNNSIPSKGVNRSHLFPSSHAHDLDTQKSTFTLTNIVPQVVSFNDGSWKTMERNVREALMKDCINNNGNIEAYVVTGAVPNNNNNNNNNKLNHRVNITDLLWTTFCCEYNLGENQKEDQKKTLPSKTLAELFDKLNQGYDDGVQLFPDQTSKTLAELFDKLNKQYGDGVQVIPDQTSNTLAGLYDMLNERYGGGVQLFPDQCLNVDTPRALPLKVGGDEHDHCVYDDDCVCSSVGVKGYYLPVVFVSVLVMMM</sequence>
<evidence type="ECO:0000256" key="1">
    <source>
        <dbReference type="SAM" id="SignalP"/>
    </source>
</evidence>
<keyword evidence="1" id="KW-0732">Signal</keyword>
<dbReference type="InterPro" id="IPR039015">
    <property type="entry name" value="ENDOD1"/>
</dbReference>
<dbReference type="SUPFAM" id="SSF54060">
    <property type="entry name" value="His-Me finger endonucleases"/>
    <property type="match status" value="1"/>
</dbReference>
<dbReference type="SMART" id="SM00477">
    <property type="entry name" value="NUC"/>
    <property type="match status" value="1"/>
</dbReference>
<feature type="signal peptide" evidence="1">
    <location>
        <begin position="1"/>
        <end position="22"/>
    </location>
</feature>
<dbReference type="InterPro" id="IPR001604">
    <property type="entry name" value="Endo_G_ENPP1-like_dom"/>
</dbReference>
<dbReference type="RefSeq" id="XP_038842077.1">
    <property type="nucleotide sequence ID" value="XM_038986149.1"/>
</dbReference>
<evidence type="ECO:0000259" key="3">
    <source>
        <dbReference type="SMART" id="SM00892"/>
    </source>
</evidence>
<dbReference type="InterPro" id="IPR044929">
    <property type="entry name" value="DNA/RNA_non-sp_Endonuclease_sf"/>
</dbReference>
<dbReference type="GeneID" id="120041219"/>
<evidence type="ECO:0000259" key="2">
    <source>
        <dbReference type="SMART" id="SM00477"/>
    </source>
</evidence>
<dbReference type="Proteomes" id="UP000808372">
    <property type="component" value="Unplaced"/>
</dbReference>
<dbReference type="SMART" id="SM00892">
    <property type="entry name" value="Endonuclease_NS"/>
    <property type="match status" value="1"/>
</dbReference>
<dbReference type="RefSeq" id="XP_038842078.1">
    <property type="nucleotide sequence ID" value="XM_038986150.1"/>
</dbReference>
<feature type="chain" id="PRO_5044693923" evidence="1">
    <location>
        <begin position="23"/>
        <end position="313"/>
    </location>
</feature>
<dbReference type="GO" id="GO:0016787">
    <property type="term" value="F:hydrolase activity"/>
    <property type="evidence" value="ECO:0007669"/>
    <property type="project" value="InterPro"/>
</dbReference>
<evidence type="ECO:0000313" key="6">
    <source>
        <dbReference type="RefSeq" id="XP_038842078.1"/>
    </source>
</evidence>
<dbReference type="Pfam" id="PF01223">
    <property type="entry name" value="Endonuclease_NS"/>
    <property type="match status" value="1"/>
</dbReference>
<dbReference type="Gene3D" id="3.40.570.10">
    <property type="entry name" value="Extracellular Endonuclease, subunit A"/>
    <property type="match status" value="1"/>
</dbReference>
<dbReference type="GO" id="GO:0046872">
    <property type="term" value="F:metal ion binding"/>
    <property type="evidence" value="ECO:0007669"/>
    <property type="project" value="InterPro"/>
</dbReference>
<evidence type="ECO:0000313" key="5">
    <source>
        <dbReference type="RefSeq" id="XP_038842077.1"/>
    </source>
</evidence>
<feature type="domain" description="DNA/RNA non-specific endonuclease/pyrophosphatase/phosphodiesterase" evidence="3">
    <location>
        <begin position="4"/>
        <end position="206"/>
    </location>
</feature>
<dbReference type="AlphaFoldDB" id="A0A8U0QFI4"/>
<evidence type="ECO:0000313" key="4">
    <source>
        <dbReference type="Proteomes" id="UP000808372"/>
    </source>
</evidence>
<dbReference type="InterPro" id="IPR020821">
    <property type="entry name" value="ENPP1-3/EXOG-like_nuc-like"/>
</dbReference>
<dbReference type="PANTHER" id="PTHR21472">
    <property type="entry name" value="ENDONUCLEASE DOMAIN-CONTAINING 1 PROTEIN ENDOD1"/>
    <property type="match status" value="1"/>
</dbReference>
<organism evidence="4 6">
    <name type="scientific">Salvelinus namaycush</name>
    <name type="common">Lake trout</name>
    <name type="synonym">Salmo namaycush</name>
    <dbReference type="NCBI Taxonomy" id="8040"/>
    <lineage>
        <taxon>Eukaryota</taxon>
        <taxon>Metazoa</taxon>
        <taxon>Chordata</taxon>
        <taxon>Craniata</taxon>
        <taxon>Vertebrata</taxon>
        <taxon>Euteleostomi</taxon>
        <taxon>Actinopterygii</taxon>
        <taxon>Neopterygii</taxon>
        <taxon>Teleostei</taxon>
        <taxon>Protacanthopterygii</taxon>
        <taxon>Salmoniformes</taxon>
        <taxon>Salmonidae</taxon>
        <taxon>Salmoninae</taxon>
        <taxon>Salvelinus</taxon>
    </lineage>
</organism>
<protein>
    <submittedName>
        <fullName evidence="5">Inactive protein tyrosine kinase pTKL-like isoform X1</fullName>
    </submittedName>
    <submittedName>
        <fullName evidence="6">Inactive protein tyrosine kinase pTKL-like isoform X2</fullName>
    </submittedName>
</protein>
<dbReference type="GO" id="GO:0003676">
    <property type="term" value="F:nucleic acid binding"/>
    <property type="evidence" value="ECO:0007669"/>
    <property type="project" value="InterPro"/>
</dbReference>
<feature type="domain" description="ENPP1-3/EXOG-like endonuclease/phosphodiesterase" evidence="2">
    <location>
        <begin position="9"/>
        <end position="198"/>
    </location>
</feature>
<dbReference type="InterPro" id="IPR044925">
    <property type="entry name" value="His-Me_finger_sf"/>
</dbReference>